<evidence type="ECO:0000256" key="9">
    <source>
        <dbReference type="ARBA" id="ARBA00023315"/>
    </source>
</evidence>
<dbReference type="InterPro" id="IPR009721">
    <property type="entry name" value="O-acyltransferase_WSD1_C"/>
</dbReference>
<keyword evidence="9 14" id="KW-0012">Acyltransferase</keyword>
<evidence type="ECO:0000256" key="11">
    <source>
        <dbReference type="SAM" id="MobiDB-lite"/>
    </source>
</evidence>
<evidence type="ECO:0000256" key="7">
    <source>
        <dbReference type="ARBA" id="ARBA00022798"/>
    </source>
</evidence>
<accession>A0A3D9FFN2</accession>
<evidence type="ECO:0000256" key="4">
    <source>
        <dbReference type="ARBA" id="ARBA00013244"/>
    </source>
</evidence>
<feature type="domain" description="O-acyltransferase WSD1 C-terminal" evidence="13">
    <location>
        <begin position="316"/>
        <end position="466"/>
    </location>
</feature>
<proteinExistence type="inferred from homology"/>
<keyword evidence="8" id="KW-0443">Lipid metabolism</keyword>
<comment type="pathway">
    <text evidence="1">Glycerolipid metabolism; triacylglycerol biosynthesis.</text>
</comment>
<dbReference type="Pfam" id="PF03007">
    <property type="entry name" value="WS_DGAT_cat"/>
    <property type="match status" value="1"/>
</dbReference>
<evidence type="ECO:0000256" key="3">
    <source>
        <dbReference type="ARBA" id="ARBA00009587"/>
    </source>
</evidence>
<comment type="caution">
    <text evidence="14">The sequence shown here is derived from an EMBL/GenBank/DDBJ whole genome shotgun (WGS) entry which is preliminary data.</text>
</comment>
<reference evidence="14 15" key="1">
    <citation type="submission" date="2018-07" db="EMBL/GenBank/DDBJ databases">
        <title>Genomic Encyclopedia of Type Strains, Phase IV (KMG-IV): sequencing the most valuable type-strain genomes for metagenomic binning, comparative biology and taxonomic classification.</title>
        <authorList>
            <person name="Goeker M."/>
        </authorList>
    </citation>
    <scope>NUCLEOTIDE SEQUENCE [LARGE SCALE GENOMIC DNA]</scope>
    <source>
        <strain evidence="14 15">DSM 26725</strain>
    </source>
</reference>
<evidence type="ECO:0000256" key="5">
    <source>
        <dbReference type="ARBA" id="ARBA00022516"/>
    </source>
</evidence>
<dbReference type="AlphaFoldDB" id="A0A3D9FFN2"/>
<dbReference type="InterPro" id="IPR014292">
    <property type="entry name" value="Acyl_transf_WS/DGAT"/>
</dbReference>
<keyword evidence="5" id="KW-0444">Lipid biosynthesis</keyword>
<dbReference type="GO" id="GO:0004144">
    <property type="term" value="F:diacylglycerol O-acyltransferase activity"/>
    <property type="evidence" value="ECO:0007669"/>
    <property type="project" value="UniProtKB-EC"/>
</dbReference>
<evidence type="ECO:0000313" key="14">
    <source>
        <dbReference type="EMBL" id="RED16357.1"/>
    </source>
</evidence>
<keyword evidence="15" id="KW-1185">Reference proteome</keyword>
<evidence type="ECO:0000256" key="10">
    <source>
        <dbReference type="ARBA" id="ARBA00048109"/>
    </source>
</evidence>
<evidence type="ECO:0000259" key="12">
    <source>
        <dbReference type="Pfam" id="PF03007"/>
    </source>
</evidence>
<dbReference type="GO" id="GO:0071731">
    <property type="term" value="P:response to nitric oxide"/>
    <property type="evidence" value="ECO:0007669"/>
    <property type="project" value="TreeGrafter"/>
</dbReference>
<feature type="domain" description="O-acyltransferase WSD1-like N-terminal" evidence="12">
    <location>
        <begin position="4"/>
        <end position="275"/>
    </location>
</feature>
<evidence type="ECO:0000256" key="8">
    <source>
        <dbReference type="ARBA" id="ARBA00023098"/>
    </source>
</evidence>
<feature type="region of interest" description="Disordered" evidence="11">
    <location>
        <begin position="473"/>
        <end position="501"/>
    </location>
</feature>
<dbReference type="EMBL" id="QRDP01000004">
    <property type="protein sequence ID" value="RED16357.1"/>
    <property type="molecule type" value="Genomic_DNA"/>
</dbReference>
<dbReference type="RefSeq" id="WP_211306390.1">
    <property type="nucleotide sequence ID" value="NZ_QRDP01000004.1"/>
</dbReference>
<dbReference type="EC" id="2.3.1.20" evidence="4"/>
<evidence type="ECO:0000313" key="15">
    <source>
        <dbReference type="Proteomes" id="UP000256310"/>
    </source>
</evidence>
<evidence type="ECO:0000259" key="13">
    <source>
        <dbReference type="Pfam" id="PF06974"/>
    </source>
</evidence>
<organism evidence="14 15">
    <name type="scientific">Parasphingopyxis lamellibrachiae</name>
    <dbReference type="NCBI Taxonomy" id="680125"/>
    <lineage>
        <taxon>Bacteria</taxon>
        <taxon>Pseudomonadati</taxon>
        <taxon>Pseudomonadota</taxon>
        <taxon>Alphaproteobacteria</taxon>
        <taxon>Sphingomonadales</taxon>
        <taxon>Sphingomonadaceae</taxon>
        <taxon>Parasphingopyxis</taxon>
    </lineage>
</organism>
<evidence type="ECO:0000256" key="2">
    <source>
        <dbReference type="ARBA" id="ARBA00005189"/>
    </source>
</evidence>
<dbReference type="GO" id="GO:0019432">
    <property type="term" value="P:triglyceride biosynthetic process"/>
    <property type="evidence" value="ECO:0007669"/>
    <property type="project" value="UniProtKB-UniPathway"/>
</dbReference>
<comment type="similarity">
    <text evidence="3">Belongs to the long-chain O-acyltransferase family.</text>
</comment>
<dbReference type="GO" id="GO:0051701">
    <property type="term" value="P:biological process involved in interaction with host"/>
    <property type="evidence" value="ECO:0007669"/>
    <property type="project" value="TreeGrafter"/>
</dbReference>
<keyword evidence="7" id="KW-0319">Glycerol metabolism</keyword>
<dbReference type="PANTHER" id="PTHR31650:SF1">
    <property type="entry name" value="WAX ESTER SYNTHASE_DIACYLGLYCEROL ACYLTRANSFERASE 4-RELATED"/>
    <property type="match status" value="1"/>
</dbReference>
<comment type="pathway">
    <text evidence="2">Lipid metabolism.</text>
</comment>
<dbReference type="NCBIfam" id="TIGR02946">
    <property type="entry name" value="acyl_WS_DGAT"/>
    <property type="match status" value="1"/>
</dbReference>
<protein>
    <recommendedName>
        <fullName evidence="4">diacylglycerol O-acyltransferase</fullName>
        <ecNumber evidence="4">2.3.1.20</ecNumber>
    </recommendedName>
</protein>
<gene>
    <name evidence="14" type="ORF">DFR46_1380</name>
</gene>
<sequence length="501" mass="54551">MQQLSPMDASFVYMETPSTPMHIGSLALYDPSTSPNGKLRFKEVLEFIEGRLDGAWAFRRRLVRVPFDLDHPYWIEDPDFDLEYHVRHVALPEPGDWRQLCILAARLHSRALDLTKPLWEFTVIEGLDNIEGLPKGCIAILSKIHHAAIDGMSGVEITTAVHDLTPDVPERSFDMNWKADSKPADAELLVRAQINAVRQPFKIADIVARSIPGMAKAGAGLLTRDLNLPSSGSAPKTLFNQTISPHRVFNGVRFDLADIKAIKTAVEDATVNDVVLSIFGGGLRKYLISKDDLPKDDMTAMAPISVRSDDQKADLGNQVSAMIVGLGTHIEDPVERLNYVHDKAQKSKNLTNAMGARNLSRMSGMMPGALMGLGARLYARAGLASAHAPAFNCVVTNVPGPPMDIYFAGARLIEQFGVGPIFDGMGLINIVYSSGGTLTLSFTADREAVSDPENYAQALRDTFDELMAALVASQPKPKPRKNAAKKSAAKKSKARRKAAAG</sequence>
<dbReference type="Pfam" id="PF06974">
    <property type="entry name" value="WS_DGAT_C"/>
    <property type="match status" value="1"/>
</dbReference>
<dbReference type="InterPro" id="IPR045034">
    <property type="entry name" value="O-acyltransferase_WSD1-like"/>
</dbReference>
<evidence type="ECO:0000256" key="1">
    <source>
        <dbReference type="ARBA" id="ARBA00004771"/>
    </source>
</evidence>
<dbReference type="GO" id="GO:0001666">
    <property type="term" value="P:response to hypoxia"/>
    <property type="evidence" value="ECO:0007669"/>
    <property type="project" value="TreeGrafter"/>
</dbReference>
<dbReference type="PANTHER" id="PTHR31650">
    <property type="entry name" value="O-ACYLTRANSFERASE (WSD1-LIKE) FAMILY PROTEIN"/>
    <property type="match status" value="1"/>
</dbReference>
<dbReference type="UniPathway" id="UPA00282"/>
<evidence type="ECO:0000256" key="6">
    <source>
        <dbReference type="ARBA" id="ARBA00022679"/>
    </source>
</evidence>
<dbReference type="GO" id="GO:0005886">
    <property type="term" value="C:plasma membrane"/>
    <property type="evidence" value="ECO:0007669"/>
    <property type="project" value="TreeGrafter"/>
</dbReference>
<dbReference type="Proteomes" id="UP000256310">
    <property type="component" value="Unassembled WGS sequence"/>
</dbReference>
<dbReference type="InterPro" id="IPR004255">
    <property type="entry name" value="O-acyltransferase_WSD1_N"/>
</dbReference>
<feature type="compositionally biased region" description="Basic residues" evidence="11">
    <location>
        <begin position="477"/>
        <end position="501"/>
    </location>
</feature>
<name>A0A3D9FFN2_9SPHN</name>
<keyword evidence="6 14" id="KW-0808">Transferase</keyword>
<comment type="catalytic activity">
    <reaction evidence="10">
        <text>an acyl-CoA + a 1,2-diacyl-sn-glycerol = a triacyl-sn-glycerol + CoA</text>
        <dbReference type="Rhea" id="RHEA:10868"/>
        <dbReference type="ChEBI" id="CHEBI:17815"/>
        <dbReference type="ChEBI" id="CHEBI:57287"/>
        <dbReference type="ChEBI" id="CHEBI:58342"/>
        <dbReference type="ChEBI" id="CHEBI:64615"/>
        <dbReference type="EC" id="2.3.1.20"/>
    </reaction>
</comment>
<dbReference type="SUPFAM" id="SSF52777">
    <property type="entry name" value="CoA-dependent acyltransferases"/>
    <property type="match status" value="1"/>
</dbReference>
<dbReference type="GO" id="GO:0006071">
    <property type="term" value="P:glycerol metabolic process"/>
    <property type="evidence" value="ECO:0007669"/>
    <property type="project" value="UniProtKB-KW"/>
</dbReference>